<dbReference type="PATRIC" id="fig|1203610.3.peg.5546"/>
<evidence type="ECO:0000256" key="1">
    <source>
        <dbReference type="SAM" id="MobiDB-lite"/>
    </source>
</evidence>
<dbReference type="AlphaFoldDB" id="A0A0F5IIY6"/>
<dbReference type="Proteomes" id="UP000033035">
    <property type="component" value="Unassembled WGS sequence"/>
</dbReference>
<proteinExistence type="predicted"/>
<keyword evidence="3" id="KW-1185">Reference proteome</keyword>
<feature type="compositionally biased region" description="Basic and acidic residues" evidence="1">
    <location>
        <begin position="510"/>
        <end position="523"/>
    </location>
</feature>
<comment type="caution">
    <text evidence="2">The sequence shown here is derived from an EMBL/GenBank/DDBJ whole genome shotgun (WGS) entry which is preliminary data.</text>
</comment>
<reference evidence="2 3" key="1">
    <citation type="submission" date="2013-04" db="EMBL/GenBank/DDBJ databases">
        <title>The Genome Sequence of Parabacteroides gordonii DSM 23371.</title>
        <authorList>
            <consortium name="The Broad Institute Genomics Platform"/>
            <person name="Earl A."/>
            <person name="Ward D."/>
            <person name="Feldgarden M."/>
            <person name="Gevers D."/>
            <person name="Martens E."/>
            <person name="Sakamoto M."/>
            <person name="Benno Y."/>
            <person name="Suzuki N."/>
            <person name="Matsunaga N."/>
            <person name="Koshihara K."/>
            <person name="Seki M."/>
            <person name="Komiya H."/>
            <person name="Walker B."/>
            <person name="Young S."/>
            <person name="Zeng Q."/>
            <person name="Gargeya S."/>
            <person name="Fitzgerald M."/>
            <person name="Haas B."/>
            <person name="Abouelleil A."/>
            <person name="Allen A.W."/>
            <person name="Alvarado L."/>
            <person name="Arachchi H.M."/>
            <person name="Berlin A.M."/>
            <person name="Chapman S.B."/>
            <person name="Gainer-Dewar J."/>
            <person name="Goldberg J."/>
            <person name="Griggs A."/>
            <person name="Gujja S."/>
            <person name="Hansen M."/>
            <person name="Howarth C."/>
            <person name="Imamovic A."/>
            <person name="Ireland A."/>
            <person name="Larimer J."/>
            <person name="McCowan C."/>
            <person name="Murphy C."/>
            <person name="Pearson M."/>
            <person name="Poon T.W."/>
            <person name="Priest M."/>
            <person name="Roberts A."/>
            <person name="Saif S."/>
            <person name="Shea T."/>
            <person name="Sisk P."/>
            <person name="Sykes S."/>
            <person name="Wortman J."/>
            <person name="Nusbaum C."/>
            <person name="Birren B."/>
        </authorList>
    </citation>
    <scope>NUCLEOTIDE SEQUENCE [LARGE SCALE GENOMIC DNA]</scope>
    <source>
        <strain evidence="2 3">MS-1</strain>
    </source>
</reference>
<dbReference type="STRING" id="1203610.HMPREF1536_05431"/>
<sequence length="630" mass="72436">MKNLQITNSRFITYTDDLLTVDVLGGVDLSQVERMVCTLRITYNDYPPQRTTLDLYNDNQTDKLQRTLCDKWGLKLLEASRSLYTLTLQLEEYRLQQLRYTGKSPQQAFSPSEEDRRKAVRFLSEKNLSGSLMEQLNTIGILGEDRNALILFLALASHKSANPFSVLCLAKSGIGKSYILQKLSECMPDGSFSFHSRISANALYYFDSGDINGKALFIEDLEWTTQMLQPLATLQTQGRLVNTRATKDKDGMLHSTTFEVIAKLCLIACAYSDKNLEELGLPFLCLHLNHSPAQDLAVMEYQKKCRAGQIRTEDIARAQHLLKCVIASLQNISVVNPYATLINLPQDIAYPRKSLLLLLNFIEAITFFFQYQRERLTDTDTGEIFIRTHPQDIEMAFALLKNTLFRRADELSTSVRGFYKWLTEYLQQAKTTQFTALDIRKTKPIHPRTLNRYLQELKLFSYIQVAGGNKHREGFIYKLTDFGNQKEVQGRIEQEMQATLKDVWNAYRKEQNPPTEPEQKAESEQEPSTGLSAESPQKPSKRKRIDDKEEYTLKLLLELEARSPDREYIPADFTTLTGRSQITEARYLKRLWQQGKLKREWKNRQYYYTLAATGSKTVSQSPMTDPQTAL</sequence>
<evidence type="ECO:0000313" key="3">
    <source>
        <dbReference type="Proteomes" id="UP000033035"/>
    </source>
</evidence>
<gene>
    <name evidence="2" type="ORF">HMPREF1536_05431</name>
</gene>
<dbReference type="HOGENOM" id="CLU_503144_0_0_10"/>
<evidence type="ECO:0000313" key="2">
    <source>
        <dbReference type="EMBL" id="KKB45305.1"/>
    </source>
</evidence>
<dbReference type="EMBL" id="AQHW01000035">
    <property type="protein sequence ID" value="KKB45305.1"/>
    <property type="molecule type" value="Genomic_DNA"/>
</dbReference>
<organism evidence="2 3">
    <name type="scientific">Parabacteroides gordonii MS-1 = DSM 23371</name>
    <dbReference type="NCBI Taxonomy" id="1203610"/>
    <lineage>
        <taxon>Bacteria</taxon>
        <taxon>Pseudomonadati</taxon>
        <taxon>Bacteroidota</taxon>
        <taxon>Bacteroidia</taxon>
        <taxon>Bacteroidales</taxon>
        <taxon>Tannerellaceae</taxon>
        <taxon>Parabacteroides</taxon>
    </lineage>
</organism>
<name>A0A0F5IIY6_9BACT</name>
<protein>
    <submittedName>
        <fullName evidence="2">Uncharacterized protein</fullName>
    </submittedName>
</protein>
<dbReference type="RefSeq" id="WP_028728962.1">
    <property type="nucleotide sequence ID" value="NZ_AUAE01000051.1"/>
</dbReference>
<feature type="compositionally biased region" description="Polar residues" evidence="1">
    <location>
        <begin position="526"/>
        <end position="538"/>
    </location>
</feature>
<accession>A0A0F5IIY6</accession>
<feature type="region of interest" description="Disordered" evidence="1">
    <location>
        <begin position="510"/>
        <end position="545"/>
    </location>
</feature>